<comment type="caution">
    <text evidence="3">The sequence shown here is derived from an EMBL/GenBank/DDBJ whole genome shotgun (WGS) entry which is preliminary data.</text>
</comment>
<dbReference type="EC" id="3.1.6.6" evidence="3"/>
<dbReference type="InterPro" id="IPR000917">
    <property type="entry name" value="Sulfatase_N"/>
</dbReference>
<keyword evidence="3" id="KW-0378">Hydrolase</keyword>
<dbReference type="RefSeq" id="WP_042504595.1">
    <property type="nucleotide sequence ID" value="NZ_BBNQ01000007.1"/>
</dbReference>
<organism evidence="3 4">
    <name type="scientific">Algibacter lectus</name>
    <dbReference type="NCBI Taxonomy" id="221126"/>
    <lineage>
        <taxon>Bacteria</taxon>
        <taxon>Pseudomonadati</taxon>
        <taxon>Bacteroidota</taxon>
        <taxon>Flavobacteriia</taxon>
        <taxon>Flavobacteriales</taxon>
        <taxon>Flavobacteriaceae</taxon>
        <taxon>Algibacter</taxon>
    </lineage>
</organism>
<dbReference type="AlphaFoldDB" id="A0A090W5B8"/>
<evidence type="ECO:0000313" key="3">
    <source>
        <dbReference type="EMBL" id="GAL62722.1"/>
    </source>
</evidence>
<feature type="signal peptide" evidence="1">
    <location>
        <begin position="1"/>
        <end position="20"/>
    </location>
</feature>
<evidence type="ECO:0000313" key="4">
    <source>
        <dbReference type="Proteomes" id="UP000029644"/>
    </source>
</evidence>
<dbReference type="Proteomes" id="UP000029644">
    <property type="component" value="Unassembled WGS sequence"/>
</dbReference>
<dbReference type="GO" id="GO:0047753">
    <property type="term" value="F:choline-sulfatase activity"/>
    <property type="evidence" value="ECO:0007669"/>
    <property type="project" value="UniProtKB-EC"/>
</dbReference>
<feature type="chain" id="PRO_5001865851" evidence="1">
    <location>
        <begin position="21"/>
        <end position="613"/>
    </location>
</feature>
<dbReference type="InterPro" id="IPR052701">
    <property type="entry name" value="GAG_Ulvan_Degrading_Sulfatases"/>
</dbReference>
<dbReference type="PANTHER" id="PTHR43751:SF1">
    <property type="entry name" value="SULFATASE ATSG-RELATED"/>
    <property type="match status" value="1"/>
</dbReference>
<dbReference type="CDD" id="cd16027">
    <property type="entry name" value="SGSH"/>
    <property type="match status" value="1"/>
</dbReference>
<protein>
    <submittedName>
        <fullName evidence="3">Choline-sulfatase</fullName>
        <ecNumber evidence="3">3.1.6.6</ecNumber>
    </submittedName>
</protein>
<dbReference type="EMBL" id="BBNQ01000007">
    <property type="protein sequence ID" value="GAL62722.1"/>
    <property type="molecule type" value="Genomic_DNA"/>
</dbReference>
<sequence length="613" mass="70670">MKYRLLIIVMFLCFNSVLKAQQPNIVWITSEDNSKHYMKLFDEHGIETPNIERLAKNGIVFNNAFSNAAVCSAARSTLITSSYGPRLATHYHRAEGKVTLPNNQTMFPAYLRKAGYYTANNAKEDYNINKPDDVWDDSSKKATWKNRKEGQPFFYVFNIGTTHEGTLHFSEETMNTTKTNTNTNSVFVQPNHPQTDLFKYTNAYYRDKIQAMDAEVGAVINKLKDDGLLENTIIFYYGDHGGVLPFSKGYLTETGLQVPLVVHVPEKYKNLSIFNAGSQTDAFVSFVDFGATVLNIAGIEIPKTMDGKPFLGDNIKEKTITKRNETFGYADRFDEKYDMVRSYRKGNLKYIRNFQPFNIDGLMNAYRYKQMAYAEWFNLFKAGQLNKTQSKFFETKAVEELYDIEKDPFETNNLADENEYQAELKTMRKTLISWMECQPDLSFYPEFYLLENAIQNPVEFGNAHKKDIKNYLNISNLALLDYDKASSKISKHLTSNDPWKRYWALIVCTTFAQKAKAFIPQIENIMKSDTQLINRMRAAEYFGVTGLKDTTKDMIETVYQSKNDTETLLILNAIALQKDFYQQYNFSINTSKINKKLLDNKLISERVAYINSK</sequence>
<evidence type="ECO:0000256" key="1">
    <source>
        <dbReference type="SAM" id="SignalP"/>
    </source>
</evidence>
<accession>A0A090W5B8</accession>
<reference evidence="3 4" key="1">
    <citation type="journal article" date="2014" name="Genome Announc.">
        <title>Draft Genome Sequences of Marine Flavobacterium Algibacter lectus Strains SS8 and NR4.</title>
        <authorList>
            <person name="Takatani N."/>
            <person name="Nakanishi M."/>
            <person name="Meirelles P."/>
            <person name="Mino S."/>
            <person name="Suda W."/>
            <person name="Oshima K."/>
            <person name="Hattori M."/>
            <person name="Ohkuma M."/>
            <person name="Hosokawa M."/>
            <person name="Miyashita K."/>
            <person name="Thompson F.L."/>
            <person name="Niwa A."/>
            <person name="Sawabe T."/>
            <person name="Sawabe T."/>
        </authorList>
    </citation>
    <scope>NUCLEOTIDE SEQUENCE [LARGE SCALE GENOMIC DNA]</scope>
    <source>
        <strain evidence="3 4">JCM 19300</strain>
    </source>
</reference>
<dbReference type="Pfam" id="PF00884">
    <property type="entry name" value="Sulfatase"/>
    <property type="match status" value="1"/>
</dbReference>
<proteinExistence type="predicted"/>
<name>A0A090W5B8_9FLAO</name>
<dbReference type="InterPro" id="IPR017850">
    <property type="entry name" value="Alkaline_phosphatase_core_sf"/>
</dbReference>
<dbReference type="Gene3D" id="3.40.720.10">
    <property type="entry name" value="Alkaline Phosphatase, subunit A"/>
    <property type="match status" value="1"/>
</dbReference>
<dbReference type="OrthoDB" id="9789742at2"/>
<keyword evidence="1" id="KW-0732">Signal</keyword>
<gene>
    <name evidence="3" type="ORF">JCM19300_383</name>
</gene>
<dbReference type="PANTHER" id="PTHR43751">
    <property type="entry name" value="SULFATASE"/>
    <property type="match status" value="1"/>
</dbReference>
<feature type="domain" description="Sulfatase N-terminal" evidence="2">
    <location>
        <begin position="23"/>
        <end position="299"/>
    </location>
</feature>
<evidence type="ECO:0000259" key="2">
    <source>
        <dbReference type="Pfam" id="PF00884"/>
    </source>
</evidence>
<dbReference type="SUPFAM" id="SSF53649">
    <property type="entry name" value="Alkaline phosphatase-like"/>
    <property type="match status" value="1"/>
</dbReference>